<sequence length="170" mass="19504">MEISHRGQEIIEIAEKNQNQENDKIVNQDVGNSSGSNKRRKSIVWEEMTKHKGEDGKVRATCKHCKKAFDGSSKKGTTHLKNHLERCRVKRNTVEDADKSMKTSDSSSLVVIKEKSVIDLIENCFHPCRFPTKRWDPSVLKSRKVELLQVYEDEKDKLTNFSVNSQVVFA</sequence>
<dbReference type="EMBL" id="CM051396">
    <property type="protein sequence ID" value="KAJ4723572.1"/>
    <property type="molecule type" value="Genomic_DNA"/>
</dbReference>
<keyword evidence="2" id="KW-1185">Reference proteome</keyword>
<organism evidence="1 2">
    <name type="scientific">Melia azedarach</name>
    <name type="common">Chinaberry tree</name>
    <dbReference type="NCBI Taxonomy" id="155640"/>
    <lineage>
        <taxon>Eukaryota</taxon>
        <taxon>Viridiplantae</taxon>
        <taxon>Streptophyta</taxon>
        <taxon>Embryophyta</taxon>
        <taxon>Tracheophyta</taxon>
        <taxon>Spermatophyta</taxon>
        <taxon>Magnoliopsida</taxon>
        <taxon>eudicotyledons</taxon>
        <taxon>Gunneridae</taxon>
        <taxon>Pentapetalae</taxon>
        <taxon>rosids</taxon>
        <taxon>malvids</taxon>
        <taxon>Sapindales</taxon>
        <taxon>Meliaceae</taxon>
        <taxon>Melia</taxon>
    </lineage>
</organism>
<accession>A0ACC1YK41</accession>
<comment type="caution">
    <text evidence="1">The sequence shown here is derived from an EMBL/GenBank/DDBJ whole genome shotgun (WGS) entry which is preliminary data.</text>
</comment>
<evidence type="ECO:0000313" key="2">
    <source>
        <dbReference type="Proteomes" id="UP001164539"/>
    </source>
</evidence>
<reference evidence="1 2" key="1">
    <citation type="journal article" date="2023" name="Science">
        <title>Complex scaffold remodeling in plant triterpene biosynthesis.</title>
        <authorList>
            <person name="De La Pena R."/>
            <person name="Hodgson H."/>
            <person name="Liu J.C."/>
            <person name="Stephenson M.J."/>
            <person name="Martin A.C."/>
            <person name="Owen C."/>
            <person name="Harkess A."/>
            <person name="Leebens-Mack J."/>
            <person name="Jimenez L.E."/>
            <person name="Osbourn A."/>
            <person name="Sattely E.S."/>
        </authorList>
    </citation>
    <scope>NUCLEOTIDE SEQUENCE [LARGE SCALE GENOMIC DNA]</scope>
    <source>
        <strain evidence="2">cv. JPN11</strain>
        <tissue evidence="1">Leaf</tissue>
    </source>
</reference>
<proteinExistence type="predicted"/>
<dbReference type="Proteomes" id="UP001164539">
    <property type="component" value="Chromosome 3"/>
</dbReference>
<evidence type="ECO:0000313" key="1">
    <source>
        <dbReference type="EMBL" id="KAJ4723572.1"/>
    </source>
</evidence>
<name>A0ACC1YK41_MELAZ</name>
<protein>
    <submittedName>
        <fullName evidence="1">Zinc finger BED domain-containing protein RICESLEEPER 2-like</fullName>
    </submittedName>
</protein>
<gene>
    <name evidence="1" type="ORF">OWV82_006927</name>
</gene>